<dbReference type="FunFam" id="2.10.230.10:FF:000001">
    <property type="entry name" value="DnaJ subfamily A member 2"/>
    <property type="match status" value="1"/>
</dbReference>
<feature type="domain" description="J" evidence="8">
    <location>
        <begin position="14"/>
        <end position="81"/>
    </location>
</feature>
<dbReference type="PANTHER" id="PTHR43888">
    <property type="entry name" value="DNAJ-LIKE-2, ISOFORM A-RELATED"/>
    <property type="match status" value="1"/>
</dbReference>
<dbReference type="Gene3D" id="1.10.287.110">
    <property type="entry name" value="DnaJ domain"/>
    <property type="match status" value="1"/>
</dbReference>
<sequence length="425" mass="47043">MEGGPSNMSDEDVDLYALLGVDKSASPNDIKKAYRKLALTHHPDKVPEEIRAESEAKFKAITQAYEILRDEEKRHLYDTHGMAAFDPSRGGPGGAEVDLNDILAQMFGMGMGGGMPGGGPRRPRRSPDEDQPYKVTLEELYKGKTVKFAAEKQIICSQCKGTGAKEKVKPNKCDRCKGAGMQEAYRQVGPGLVRKEVVPCDHCEGSGMYYKEKDRCKKCKGKRTIKEKKALELYIPRGSMQGERIVLEGEADQYPDQTPGDLIFHLQEEPHDKFTRIGHDLSADLIITLAETLSGFSRVVLKHLDGRGVHIDRPRGKILRPGEVLKVPGEGMPMKRGEMKGDLYLVVKIEFPEDGWLKDDASYDALLKLLPGPPPAIKADEVDEVHYESDAEIEDMGAHQGDPRYGNDFEDDDDEGEGGAQCATQ</sequence>
<feature type="domain" description="CR-type" evidence="9">
    <location>
        <begin position="143"/>
        <end position="228"/>
    </location>
</feature>
<dbReference type="Pfam" id="PF01556">
    <property type="entry name" value="DnaJ_C"/>
    <property type="match status" value="1"/>
</dbReference>
<dbReference type="InterPro" id="IPR036410">
    <property type="entry name" value="HSP_DnaJ_Cys-rich_dom_sf"/>
</dbReference>
<feature type="region of interest" description="Disordered" evidence="7">
    <location>
        <begin position="112"/>
        <end position="131"/>
    </location>
</feature>
<evidence type="ECO:0000313" key="10">
    <source>
        <dbReference type="EMBL" id="KAK4217891.1"/>
    </source>
</evidence>
<evidence type="ECO:0000259" key="9">
    <source>
        <dbReference type="PROSITE" id="PS51188"/>
    </source>
</evidence>
<feature type="compositionally biased region" description="Acidic residues" evidence="7">
    <location>
        <begin position="408"/>
        <end position="417"/>
    </location>
</feature>
<organism evidence="10 11">
    <name type="scientific">Rhypophila decipiens</name>
    <dbReference type="NCBI Taxonomy" id="261697"/>
    <lineage>
        <taxon>Eukaryota</taxon>
        <taxon>Fungi</taxon>
        <taxon>Dikarya</taxon>
        <taxon>Ascomycota</taxon>
        <taxon>Pezizomycotina</taxon>
        <taxon>Sordariomycetes</taxon>
        <taxon>Sordariomycetidae</taxon>
        <taxon>Sordariales</taxon>
        <taxon>Naviculisporaceae</taxon>
        <taxon>Rhypophila</taxon>
    </lineage>
</organism>
<dbReference type="CDD" id="cd06257">
    <property type="entry name" value="DnaJ"/>
    <property type="match status" value="1"/>
</dbReference>
<dbReference type="PROSITE" id="PS00636">
    <property type="entry name" value="DNAJ_1"/>
    <property type="match status" value="1"/>
</dbReference>
<proteinExistence type="predicted"/>
<dbReference type="SUPFAM" id="SSF49493">
    <property type="entry name" value="HSP40/DnaJ peptide-binding domain"/>
    <property type="match status" value="2"/>
</dbReference>
<keyword evidence="5" id="KW-0143">Chaperone</keyword>
<keyword evidence="3 6" id="KW-0863">Zinc-finger</keyword>
<dbReference type="PROSITE" id="PS51188">
    <property type="entry name" value="ZF_CR"/>
    <property type="match status" value="1"/>
</dbReference>
<keyword evidence="11" id="KW-1185">Reference proteome</keyword>
<dbReference type="CDD" id="cd10747">
    <property type="entry name" value="DnaJ_C"/>
    <property type="match status" value="1"/>
</dbReference>
<dbReference type="SMART" id="SM00271">
    <property type="entry name" value="DnaJ"/>
    <property type="match status" value="1"/>
</dbReference>
<evidence type="ECO:0000256" key="5">
    <source>
        <dbReference type="ARBA" id="ARBA00023186"/>
    </source>
</evidence>
<accession>A0AAN6YH00</accession>
<dbReference type="PRINTS" id="PR00625">
    <property type="entry name" value="JDOMAIN"/>
</dbReference>
<dbReference type="InterPro" id="IPR018253">
    <property type="entry name" value="DnaJ_domain_CS"/>
</dbReference>
<dbReference type="FunFam" id="2.60.260.20:FF:000003">
    <property type="entry name" value="DnaJ subfamily A member 2"/>
    <property type="match status" value="1"/>
</dbReference>
<keyword evidence="1 6" id="KW-0479">Metal-binding</keyword>
<feature type="zinc finger region" description="CR-type" evidence="6">
    <location>
        <begin position="143"/>
        <end position="228"/>
    </location>
</feature>
<dbReference type="InterPro" id="IPR036869">
    <property type="entry name" value="J_dom_sf"/>
</dbReference>
<dbReference type="InterPro" id="IPR008971">
    <property type="entry name" value="HSP40/DnaJ_pept-bd"/>
</dbReference>
<feature type="region of interest" description="Disordered" evidence="7">
    <location>
        <begin position="384"/>
        <end position="425"/>
    </location>
</feature>
<protein>
    <submittedName>
        <fullName evidence="10">Uncharacterized protein</fullName>
    </submittedName>
</protein>
<dbReference type="Pfam" id="PF00226">
    <property type="entry name" value="DnaJ"/>
    <property type="match status" value="1"/>
</dbReference>
<evidence type="ECO:0000256" key="6">
    <source>
        <dbReference type="PROSITE-ProRule" id="PRU00546"/>
    </source>
</evidence>
<dbReference type="GO" id="GO:0006457">
    <property type="term" value="P:protein folding"/>
    <property type="evidence" value="ECO:0007669"/>
    <property type="project" value="InterPro"/>
</dbReference>
<dbReference type="SUPFAM" id="SSF46565">
    <property type="entry name" value="Chaperone J-domain"/>
    <property type="match status" value="1"/>
</dbReference>
<dbReference type="SUPFAM" id="SSF57938">
    <property type="entry name" value="DnaJ/Hsp40 cysteine-rich domain"/>
    <property type="match status" value="1"/>
</dbReference>
<comment type="caution">
    <text evidence="10">The sequence shown here is derived from an EMBL/GenBank/DDBJ whole genome shotgun (WGS) entry which is preliminary data.</text>
</comment>
<dbReference type="Gene3D" id="2.10.230.10">
    <property type="entry name" value="Heat shock protein DnaJ, cysteine-rich domain"/>
    <property type="match status" value="1"/>
</dbReference>
<evidence type="ECO:0000256" key="3">
    <source>
        <dbReference type="ARBA" id="ARBA00022771"/>
    </source>
</evidence>
<dbReference type="PROSITE" id="PS50076">
    <property type="entry name" value="DNAJ_2"/>
    <property type="match status" value="1"/>
</dbReference>
<evidence type="ECO:0000256" key="1">
    <source>
        <dbReference type="ARBA" id="ARBA00022723"/>
    </source>
</evidence>
<dbReference type="InterPro" id="IPR044713">
    <property type="entry name" value="DNJA1/2-like"/>
</dbReference>
<dbReference type="Proteomes" id="UP001301769">
    <property type="component" value="Unassembled WGS sequence"/>
</dbReference>
<dbReference type="CDD" id="cd10719">
    <property type="entry name" value="DnaJ_zf"/>
    <property type="match status" value="1"/>
</dbReference>
<reference evidence="10" key="1">
    <citation type="journal article" date="2023" name="Mol. Phylogenet. Evol.">
        <title>Genome-scale phylogeny and comparative genomics of the fungal order Sordariales.</title>
        <authorList>
            <person name="Hensen N."/>
            <person name="Bonometti L."/>
            <person name="Westerberg I."/>
            <person name="Brannstrom I.O."/>
            <person name="Guillou S."/>
            <person name="Cros-Aarteil S."/>
            <person name="Calhoun S."/>
            <person name="Haridas S."/>
            <person name="Kuo A."/>
            <person name="Mondo S."/>
            <person name="Pangilinan J."/>
            <person name="Riley R."/>
            <person name="LaButti K."/>
            <person name="Andreopoulos B."/>
            <person name="Lipzen A."/>
            <person name="Chen C."/>
            <person name="Yan M."/>
            <person name="Daum C."/>
            <person name="Ng V."/>
            <person name="Clum A."/>
            <person name="Steindorff A."/>
            <person name="Ohm R.A."/>
            <person name="Martin F."/>
            <person name="Silar P."/>
            <person name="Natvig D.O."/>
            <person name="Lalanne C."/>
            <person name="Gautier V."/>
            <person name="Ament-Velasquez S.L."/>
            <person name="Kruys A."/>
            <person name="Hutchinson M.I."/>
            <person name="Powell A.J."/>
            <person name="Barry K."/>
            <person name="Miller A.N."/>
            <person name="Grigoriev I.V."/>
            <person name="Debuchy R."/>
            <person name="Gladieux P."/>
            <person name="Hiltunen Thoren M."/>
            <person name="Johannesson H."/>
        </authorList>
    </citation>
    <scope>NUCLEOTIDE SEQUENCE</scope>
    <source>
        <strain evidence="10">PSN293</strain>
    </source>
</reference>
<evidence type="ECO:0000259" key="8">
    <source>
        <dbReference type="PROSITE" id="PS50076"/>
    </source>
</evidence>
<dbReference type="Gene3D" id="2.60.260.20">
    <property type="entry name" value="Urease metallochaperone UreE, N-terminal domain"/>
    <property type="match status" value="2"/>
</dbReference>
<dbReference type="InterPro" id="IPR001305">
    <property type="entry name" value="HSP_DnaJ_Cys-rich_dom"/>
</dbReference>
<dbReference type="InterPro" id="IPR001623">
    <property type="entry name" value="DnaJ_domain"/>
</dbReference>
<dbReference type="GO" id="GO:0051082">
    <property type="term" value="F:unfolded protein binding"/>
    <property type="evidence" value="ECO:0007669"/>
    <property type="project" value="InterPro"/>
</dbReference>
<name>A0AAN6YH00_9PEZI</name>
<keyword evidence="4 6" id="KW-0862">Zinc</keyword>
<dbReference type="InterPro" id="IPR002939">
    <property type="entry name" value="DnaJ_C"/>
</dbReference>
<dbReference type="GO" id="GO:0030544">
    <property type="term" value="F:Hsp70 protein binding"/>
    <property type="evidence" value="ECO:0007669"/>
    <property type="project" value="InterPro"/>
</dbReference>
<dbReference type="EMBL" id="MU858056">
    <property type="protein sequence ID" value="KAK4217891.1"/>
    <property type="molecule type" value="Genomic_DNA"/>
</dbReference>
<evidence type="ECO:0000313" key="11">
    <source>
        <dbReference type="Proteomes" id="UP001301769"/>
    </source>
</evidence>
<reference evidence="10" key="2">
    <citation type="submission" date="2023-05" db="EMBL/GenBank/DDBJ databases">
        <authorList>
            <consortium name="Lawrence Berkeley National Laboratory"/>
            <person name="Steindorff A."/>
            <person name="Hensen N."/>
            <person name="Bonometti L."/>
            <person name="Westerberg I."/>
            <person name="Brannstrom I.O."/>
            <person name="Guillou S."/>
            <person name="Cros-Aarteil S."/>
            <person name="Calhoun S."/>
            <person name="Haridas S."/>
            <person name="Kuo A."/>
            <person name="Mondo S."/>
            <person name="Pangilinan J."/>
            <person name="Riley R."/>
            <person name="Labutti K."/>
            <person name="Andreopoulos B."/>
            <person name="Lipzen A."/>
            <person name="Chen C."/>
            <person name="Yanf M."/>
            <person name="Daum C."/>
            <person name="Ng V."/>
            <person name="Clum A."/>
            <person name="Ohm R."/>
            <person name="Martin F."/>
            <person name="Silar P."/>
            <person name="Natvig D."/>
            <person name="Lalanne C."/>
            <person name="Gautier V."/>
            <person name="Ament-Velasquez S.L."/>
            <person name="Kruys A."/>
            <person name="Hutchinson M.I."/>
            <person name="Powell A.J."/>
            <person name="Barry K."/>
            <person name="Miller A.N."/>
            <person name="Grigoriev I.V."/>
            <person name="Debuchy R."/>
            <person name="Gladieux P."/>
            <person name="Thoren M.H."/>
            <person name="Johannesson H."/>
        </authorList>
    </citation>
    <scope>NUCLEOTIDE SEQUENCE</scope>
    <source>
        <strain evidence="10">PSN293</strain>
    </source>
</reference>
<dbReference type="GO" id="GO:0008270">
    <property type="term" value="F:zinc ion binding"/>
    <property type="evidence" value="ECO:0007669"/>
    <property type="project" value="UniProtKB-KW"/>
</dbReference>
<evidence type="ECO:0000256" key="7">
    <source>
        <dbReference type="SAM" id="MobiDB-lite"/>
    </source>
</evidence>
<dbReference type="Pfam" id="PF00684">
    <property type="entry name" value="DnaJ_CXXCXGXG"/>
    <property type="match status" value="1"/>
</dbReference>
<evidence type="ECO:0000256" key="2">
    <source>
        <dbReference type="ARBA" id="ARBA00022737"/>
    </source>
</evidence>
<dbReference type="AlphaFoldDB" id="A0AAN6YH00"/>
<gene>
    <name evidence="10" type="ORF">QBC37DRAFT_276222</name>
</gene>
<evidence type="ECO:0000256" key="4">
    <source>
        <dbReference type="ARBA" id="ARBA00022833"/>
    </source>
</evidence>
<keyword evidence="2" id="KW-0677">Repeat</keyword>